<evidence type="ECO:0000256" key="9">
    <source>
        <dbReference type="ARBA" id="ARBA00022989"/>
    </source>
</evidence>
<evidence type="ECO:0000313" key="14">
    <source>
        <dbReference type="Proteomes" id="UP000005139"/>
    </source>
</evidence>
<dbReference type="InterPro" id="IPR036280">
    <property type="entry name" value="Multihaem_cyt_sf"/>
</dbReference>
<reference evidence="13 14" key="1">
    <citation type="submission" date="2007-01" db="EMBL/GenBank/DDBJ databases">
        <title>Annotation of the draft genome assembly of Thermosinus carboxydivorans Nor1.</title>
        <authorList>
            <consortium name="US DOE Joint Genome Institute (JGI-ORNL)"/>
            <person name="Larimer F."/>
            <person name="Land M."/>
            <person name="Hauser L."/>
        </authorList>
    </citation>
    <scope>NUCLEOTIDE SEQUENCE [LARGE SCALE GENOMIC DNA]</scope>
    <source>
        <strain evidence="13 14">Nor1</strain>
    </source>
</reference>
<evidence type="ECO:0000256" key="7">
    <source>
        <dbReference type="ARBA" id="ARBA00022723"/>
    </source>
</evidence>
<dbReference type="Gene3D" id="1.10.3820.10">
    <property type="entry name" value="Di-heme elbow motif domain"/>
    <property type="match status" value="1"/>
</dbReference>
<keyword evidence="14" id="KW-1185">Reference proteome</keyword>
<gene>
    <name evidence="13" type="ORF">TcarDRAFT_0006</name>
</gene>
<evidence type="ECO:0000256" key="2">
    <source>
        <dbReference type="ARBA" id="ARBA00007395"/>
    </source>
</evidence>
<dbReference type="GO" id="GO:0009055">
    <property type="term" value="F:electron transfer activity"/>
    <property type="evidence" value="ECO:0007669"/>
    <property type="project" value="TreeGrafter"/>
</dbReference>
<dbReference type="InterPro" id="IPR051174">
    <property type="entry name" value="Cytochrome_c-type_ET"/>
</dbReference>
<dbReference type="SUPFAM" id="SSF48695">
    <property type="entry name" value="Multiheme cytochromes"/>
    <property type="match status" value="1"/>
</dbReference>
<dbReference type="InterPro" id="IPR005126">
    <property type="entry name" value="NapC/NirT_cyt_c_N"/>
</dbReference>
<dbReference type="GO" id="GO:0005886">
    <property type="term" value="C:plasma membrane"/>
    <property type="evidence" value="ECO:0007669"/>
    <property type="project" value="UniProtKB-SubCell"/>
</dbReference>
<dbReference type="eggNOG" id="COG3005">
    <property type="taxonomic scope" value="Bacteria"/>
</dbReference>
<keyword evidence="5" id="KW-0349">Heme</keyword>
<keyword evidence="11" id="KW-0472">Membrane</keyword>
<dbReference type="PANTHER" id="PTHR30333">
    <property type="entry name" value="CYTOCHROME C-TYPE PROTEIN"/>
    <property type="match status" value="1"/>
</dbReference>
<dbReference type="InterPro" id="IPR038266">
    <property type="entry name" value="NapC/NirT_cytc_sf"/>
</dbReference>
<keyword evidence="3" id="KW-0813">Transport</keyword>
<keyword evidence="9" id="KW-1133">Transmembrane helix</keyword>
<proteinExistence type="inferred from homology"/>
<keyword evidence="6" id="KW-0812">Transmembrane</keyword>
<dbReference type="AlphaFoldDB" id="A1HUH9"/>
<comment type="similarity">
    <text evidence="2">Belongs to the NapC/NirT/NrfH family.</text>
</comment>
<comment type="subcellular location">
    <subcellularLocation>
        <location evidence="1">Cell membrane</location>
    </subcellularLocation>
</comment>
<keyword evidence="4" id="KW-1003">Cell membrane</keyword>
<evidence type="ECO:0000259" key="12">
    <source>
        <dbReference type="Pfam" id="PF03264"/>
    </source>
</evidence>
<feature type="domain" description="NapC/NirT cytochrome c N-terminal" evidence="12">
    <location>
        <begin position="15"/>
        <end position="103"/>
    </location>
</feature>
<keyword evidence="7" id="KW-0479">Metal-binding</keyword>
<evidence type="ECO:0000256" key="1">
    <source>
        <dbReference type="ARBA" id="ARBA00004236"/>
    </source>
</evidence>
<sequence length="124" mass="13799">MLVGENRFFAGNSLKFVLLGFAGAAVAFLIAGAGLAYADKASFCGSCHSMQWVYSTWKESNHKQFTCGDCHLPQEALGAKLYVKAENGIRHTYHEVLRDYSENSLQKFMSTTSNRDKEIPRPTL</sequence>
<dbReference type="GO" id="GO:0009061">
    <property type="term" value="P:anaerobic respiration"/>
    <property type="evidence" value="ECO:0007669"/>
    <property type="project" value="TreeGrafter"/>
</dbReference>
<dbReference type="Proteomes" id="UP000005139">
    <property type="component" value="Unassembled WGS sequence"/>
</dbReference>
<protein>
    <recommendedName>
        <fullName evidence="12">NapC/NirT cytochrome c N-terminal domain-containing protein</fullName>
    </recommendedName>
</protein>
<evidence type="ECO:0000313" key="13">
    <source>
        <dbReference type="EMBL" id="EAX46321.1"/>
    </source>
</evidence>
<evidence type="ECO:0000256" key="6">
    <source>
        <dbReference type="ARBA" id="ARBA00022692"/>
    </source>
</evidence>
<name>A1HUH9_9FIRM</name>
<dbReference type="PANTHER" id="PTHR30333:SF1">
    <property type="entry name" value="CYTOCHROME C-TYPE PROTEIN NAPC"/>
    <property type="match status" value="1"/>
</dbReference>
<reference evidence="13 14" key="2">
    <citation type="submission" date="2007-01" db="EMBL/GenBank/DDBJ databases">
        <title>Sequencing of the draft genome and assembly of Thermosinus carboxydivorans Nor1.</title>
        <authorList>
            <consortium name="US DOE Joint Genome Institute (JGI-PGF)"/>
            <person name="Copeland A."/>
            <person name="Lucas S."/>
            <person name="Lapidus A."/>
            <person name="Barry K."/>
            <person name="Glavina del Rio T."/>
            <person name="Dalin E."/>
            <person name="Tice H."/>
            <person name="Bruce D."/>
            <person name="Pitluck S."/>
            <person name="Richardson P."/>
        </authorList>
    </citation>
    <scope>NUCLEOTIDE SEQUENCE [LARGE SCALE GENOMIC DNA]</scope>
    <source>
        <strain evidence="13 14">Nor1</strain>
    </source>
</reference>
<keyword evidence="10" id="KW-0408">Iron</keyword>
<accession>A1HUH9</accession>
<evidence type="ECO:0000256" key="10">
    <source>
        <dbReference type="ARBA" id="ARBA00023004"/>
    </source>
</evidence>
<dbReference type="Pfam" id="PF03264">
    <property type="entry name" value="Cytochrom_NNT"/>
    <property type="match status" value="1"/>
</dbReference>
<evidence type="ECO:0000256" key="5">
    <source>
        <dbReference type="ARBA" id="ARBA00022617"/>
    </source>
</evidence>
<evidence type="ECO:0000256" key="3">
    <source>
        <dbReference type="ARBA" id="ARBA00022448"/>
    </source>
</evidence>
<evidence type="ECO:0000256" key="8">
    <source>
        <dbReference type="ARBA" id="ARBA00022982"/>
    </source>
</evidence>
<comment type="caution">
    <text evidence="13">The sequence shown here is derived from an EMBL/GenBank/DDBJ whole genome shotgun (WGS) entry which is preliminary data.</text>
</comment>
<dbReference type="GO" id="GO:0046872">
    <property type="term" value="F:metal ion binding"/>
    <property type="evidence" value="ECO:0007669"/>
    <property type="project" value="UniProtKB-KW"/>
</dbReference>
<organism evidence="13 14">
    <name type="scientific">Thermosinus carboxydivorans Nor1</name>
    <dbReference type="NCBI Taxonomy" id="401526"/>
    <lineage>
        <taxon>Bacteria</taxon>
        <taxon>Bacillati</taxon>
        <taxon>Bacillota</taxon>
        <taxon>Negativicutes</taxon>
        <taxon>Selenomonadales</taxon>
        <taxon>Sporomusaceae</taxon>
        <taxon>Thermosinus</taxon>
    </lineage>
</organism>
<evidence type="ECO:0000256" key="4">
    <source>
        <dbReference type="ARBA" id="ARBA00022475"/>
    </source>
</evidence>
<dbReference type="EMBL" id="AAWL01000043">
    <property type="protein sequence ID" value="EAX46321.1"/>
    <property type="molecule type" value="Genomic_DNA"/>
</dbReference>
<keyword evidence="8" id="KW-0249">Electron transport</keyword>
<evidence type="ECO:0000256" key="11">
    <source>
        <dbReference type="ARBA" id="ARBA00023136"/>
    </source>
</evidence>